<organism evidence="1 2">
    <name type="scientific">Protopolystoma xenopodis</name>
    <dbReference type="NCBI Taxonomy" id="117903"/>
    <lineage>
        <taxon>Eukaryota</taxon>
        <taxon>Metazoa</taxon>
        <taxon>Spiralia</taxon>
        <taxon>Lophotrochozoa</taxon>
        <taxon>Platyhelminthes</taxon>
        <taxon>Monogenea</taxon>
        <taxon>Polyopisthocotylea</taxon>
        <taxon>Polystomatidea</taxon>
        <taxon>Polystomatidae</taxon>
        <taxon>Protopolystoma</taxon>
    </lineage>
</organism>
<proteinExistence type="predicted"/>
<comment type="caution">
    <text evidence="1">The sequence shown here is derived from an EMBL/GenBank/DDBJ whole genome shotgun (WGS) entry which is preliminary data.</text>
</comment>
<sequence length="78" mass="9097">MIWHRKLQFNYAILACGLSEEHSGDTSLFNYVYQGERDSSSIWMDLSRGRRSVLRGFLSLAQQPQQQDKLYSVARRAE</sequence>
<accession>A0A448WPE7</accession>
<dbReference type="AlphaFoldDB" id="A0A448WPE7"/>
<evidence type="ECO:0000313" key="2">
    <source>
        <dbReference type="Proteomes" id="UP000784294"/>
    </source>
</evidence>
<evidence type="ECO:0000313" key="1">
    <source>
        <dbReference type="EMBL" id="VEL16801.1"/>
    </source>
</evidence>
<name>A0A448WPE7_9PLAT</name>
<keyword evidence="2" id="KW-1185">Reference proteome</keyword>
<protein>
    <submittedName>
        <fullName evidence="1">Uncharacterized protein</fullName>
    </submittedName>
</protein>
<dbReference type="Proteomes" id="UP000784294">
    <property type="component" value="Unassembled WGS sequence"/>
</dbReference>
<reference evidence="1" key="1">
    <citation type="submission" date="2018-11" db="EMBL/GenBank/DDBJ databases">
        <authorList>
            <consortium name="Pathogen Informatics"/>
        </authorList>
    </citation>
    <scope>NUCLEOTIDE SEQUENCE</scope>
</reference>
<gene>
    <name evidence="1" type="ORF">PXEA_LOCUS10241</name>
</gene>
<dbReference type="EMBL" id="CAAALY010029880">
    <property type="protein sequence ID" value="VEL16801.1"/>
    <property type="molecule type" value="Genomic_DNA"/>
</dbReference>